<evidence type="ECO:0000313" key="2">
    <source>
        <dbReference type="EMBL" id="SFQ00589.1"/>
    </source>
</evidence>
<evidence type="ECO:0000313" key="3">
    <source>
        <dbReference type="Proteomes" id="UP000198784"/>
    </source>
</evidence>
<evidence type="ECO:0000256" key="1">
    <source>
        <dbReference type="SAM" id="MobiDB-lite"/>
    </source>
</evidence>
<organism evidence="2 3">
    <name type="scientific">Pseudomonas borbori</name>
    <dbReference type="NCBI Taxonomy" id="289003"/>
    <lineage>
        <taxon>Bacteria</taxon>
        <taxon>Pseudomonadati</taxon>
        <taxon>Pseudomonadota</taxon>
        <taxon>Gammaproteobacteria</taxon>
        <taxon>Pseudomonadales</taxon>
        <taxon>Pseudomonadaceae</taxon>
        <taxon>Pseudomonas</taxon>
    </lineage>
</organism>
<dbReference type="EMBL" id="FOWX01000028">
    <property type="protein sequence ID" value="SFQ00589.1"/>
    <property type="molecule type" value="Genomic_DNA"/>
</dbReference>
<accession>A0A1I5UZD3</accession>
<keyword evidence="3" id="KW-1185">Reference proteome</keyword>
<feature type="region of interest" description="Disordered" evidence="1">
    <location>
        <begin position="38"/>
        <end position="61"/>
    </location>
</feature>
<reference evidence="3" key="1">
    <citation type="submission" date="2016-10" db="EMBL/GenBank/DDBJ databases">
        <authorList>
            <person name="Varghese N."/>
            <person name="Submissions S."/>
        </authorList>
    </citation>
    <scope>NUCLEOTIDE SEQUENCE [LARGE SCALE GENOMIC DNA]</scope>
    <source>
        <strain evidence="3">DSM 17834</strain>
    </source>
</reference>
<dbReference type="AlphaFoldDB" id="A0A1I5UZD3"/>
<dbReference type="STRING" id="289003.SAMN05216190_12814"/>
<dbReference type="Proteomes" id="UP000198784">
    <property type="component" value="Unassembled WGS sequence"/>
</dbReference>
<gene>
    <name evidence="2" type="ORF">SAMN05216190_12814</name>
</gene>
<sequence>MIAFPANSLFNRLSTLEPGQRDGGQSMSAFLPHYVRQPVQPTFNPEPRYGRRSGPCPRISRPWAAPTHAIRNWGIAKEMEGRP</sequence>
<proteinExistence type="predicted"/>
<protein>
    <submittedName>
        <fullName evidence="2">Uncharacterized protein</fullName>
    </submittedName>
</protein>
<name>A0A1I5UZD3_9PSED</name>